<dbReference type="VEuPathDB" id="FungiDB:SPPG_01726"/>
<evidence type="ECO:0000256" key="1">
    <source>
        <dbReference type="ARBA" id="ARBA00004869"/>
    </source>
</evidence>
<dbReference type="GO" id="GO:0051287">
    <property type="term" value="F:NAD binding"/>
    <property type="evidence" value="ECO:0007669"/>
    <property type="project" value="UniProtKB-UniRule"/>
</dbReference>
<dbReference type="InterPro" id="IPR020830">
    <property type="entry name" value="GlycerAld_3-P_DH_AS"/>
</dbReference>
<proteinExistence type="inferred from homology"/>
<dbReference type="Gene3D" id="3.30.360.10">
    <property type="entry name" value="Dihydrodipicolinate Reductase, domain 2"/>
    <property type="match status" value="1"/>
</dbReference>
<feature type="binding site" evidence="8">
    <location>
        <position position="196"/>
    </location>
    <ligand>
        <name>D-glyceraldehyde 3-phosphate</name>
        <dbReference type="ChEBI" id="CHEBI:59776"/>
    </ligand>
</feature>
<dbReference type="Proteomes" id="UP000053201">
    <property type="component" value="Unassembled WGS sequence"/>
</dbReference>
<evidence type="ECO:0000256" key="3">
    <source>
        <dbReference type="ARBA" id="ARBA00007406"/>
    </source>
</evidence>
<feature type="domain" description="Glyceraldehyde 3-phosphate dehydrogenase NAD(P) binding" evidence="13">
    <location>
        <begin position="10"/>
        <end position="166"/>
    </location>
</feature>
<evidence type="ECO:0000256" key="9">
    <source>
        <dbReference type="PIRSR" id="PIRSR000149-3"/>
    </source>
</evidence>
<evidence type="ECO:0000256" key="10">
    <source>
        <dbReference type="PIRSR" id="PIRSR000149-4"/>
    </source>
</evidence>
<comment type="subunit">
    <text evidence="12">Homotetramer.</text>
</comment>
<dbReference type="NCBIfam" id="TIGR01534">
    <property type="entry name" value="GAPDH-I"/>
    <property type="match status" value="1"/>
</dbReference>
<comment type="pathway">
    <text evidence="1 12">Carbohydrate degradation; glycolysis; pyruvate from D-glyceraldehyde 3-phosphate: step 1/5.</text>
</comment>
<dbReference type="InterPro" id="IPR020831">
    <property type="entry name" value="GlycerAld/Erythrose_P_DH"/>
</dbReference>
<dbReference type="SUPFAM" id="SSF55347">
    <property type="entry name" value="Glyceraldehyde-3-phosphate dehydrogenase-like, C-terminal domain"/>
    <property type="match status" value="1"/>
</dbReference>
<keyword evidence="4 12" id="KW-0560">Oxidoreductase</keyword>
<dbReference type="InterPro" id="IPR020828">
    <property type="entry name" value="GlycerAld_3-P_DH_NAD(P)-bd"/>
</dbReference>
<dbReference type="GO" id="GO:0047100">
    <property type="term" value="F:glyceraldehyde-3-phosphate dehydrogenase (NADP+) (phosphorylating) activity"/>
    <property type="evidence" value="ECO:0007669"/>
    <property type="project" value="UniProtKB-EC"/>
</dbReference>
<dbReference type="GeneID" id="27685369"/>
<dbReference type="OMA" id="DAYSHDD"/>
<dbReference type="NCBIfam" id="NF033735">
    <property type="entry name" value="G3PDH_Arsen"/>
    <property type="match status" value="1"/>
</dbReference>
<comment type="similarity">
    <text evidence="3 11">Belongs to the glyceraldehyde-3-phosphate dehydrogenase family.</text>
</comment>
<feature type="active site" description="Nucleophile" evidence="7">
    <location>
        <position position="166"/>
    </location>
</feature>
<accession>A0A0L0HNL9</accession>
<evidence type="ECO:0000313" key="15">
    <source>
        <dbReference type="Proteomes" id="UP000053201"/>
    </source>
</evidence>
<gene>
    <name evidence="14" type="ORF">SPPG_01726</name>
</gene>
<dbReference type="SUPFAM" id="SSF51735">
    <property type="entry name" value="NAD(P)-binding Rossmann-fold domains"/>
    <property type="match status" value="1"/>
</dbReference>
<evidence type="ECO:0000256" key="5">
    <source>
        <dbReference type="ARBA" id="ARBA00023152"/>
    </source>
</evidence>
<sequence>MSVSLNSQSVRVGINGFGRMGRLFCRALFNALDATQSNIEIVHVNEIKGDLYVAAHLLKFDSIKGIWPHDVSTDNGDILVDGHRIKFTEYSTPAEIPWEQSKVDVVVECSGKFLTKLALAPHFDHGVKKVVVSSPVKEDGVLNIVMGVNDNLYDPAKFDIVTAASCTTNCLAPIVKVIHESLGIVQGTMTTIHCVTNTQTVVDAPHKDLRRARSCLTSLVPTTTGSATAITVIFPELKGKLNGMAVRVPLLNASLTDAVFRVSRSTSVEEVNALLADAANGSLKGTLGFETRPLVSEDFRNDPRASIVDALSTMVIDETMVKVIGWYDNEWGYVNQMLKITLKVVKAL</sequence>
<evidence type="ECO:0000256" key="4">
    <source>
        <dbReference type="ARBA" id="ARBA00023002"/>
    </source>
</evidence>
<name>A0A0L0HNL9_SPIPD</name>
<comment type="catalytic activity">
    <reaction evidence="6">
        <text>D-glyceraldehyde 3-phosphate + phosphate + NADP(+) = (2R)-3-phospho-glyceroyl phosphate + NADPH + H(+)</text>
        <dbReference type="Rhea" id="RHEA:10296"/>
        <dbReference type="ChEBI" id="CHEBI:15378"/>
        <dbReference type="ChEBI" id="CHEBI:43474"/>
        <dbReference type="ChEBI" id="CHEBI:57604"/>
        <dbReference type="ChEBI" id="CHEBI:57783"/>
        <dbReference type="ChEBI" id="CHEBI:58349"/>
        <dbReference type="ChEBI" id="CHEBI:59776"/>
        <dbReference type="EC" id="1.2.1.13"/>
    </reaction>
</comment>
<keyword evidence="5 12" id="KW-0324">Glycolysis</keyword>
<dbReference type="FunFam" id="3.40.50.720:FF:000001">
    <property type="entry name" value="Glyceraldehyde-3-phosphate dehydrogenase"/>
    <property type="match status" value="1"/>
</dbReference>
<dbReference type="InterPro" id="IPR006424">
    <property type="entry name" value="Glyceraldehyde-3-P_DH_1"/>
</dbReference>
<protein>
    <recommendedName>
        <fullName evidence="12">Glyceraldehyde-3-phosphate dehydrogenase</fullName>
        <ecNumber evidence="12">1.2.1.12</ecNumber>
    </recommendedName>
</protein>
<dbReference type="PRINTS" id="PR00078">
    <property type="entry name" value="G3PDHDRGNASE"/>
</dbReference>
<evidence type="ECO:0000256" key="6">
    <source>
        <dbReference type="ARBA" id="ARBA00052787"/>
    </source>
</evidence>
<evidence type="ECO:0000256" key="11">
    <source>
        <dbReference type="RuleBase" id="RU000397"/>
    </source>
</evidence>
<dbReference type="GO" id="GO:0006006">
    <property type="term" value="P:glucose metabolic process"/>
    <property type="evidence" value="ECO:0007669"/>
    <property type="project" value="InterPro"/>
</dbReference>
<feature type="binding site" evidence="9">
    <location>
        <position position="329"/>
    </location>
    <ligand>
        <name>NAD(+)</name>
        <dbReference type="ChEBI" id="CHEBI:57540"/>
    </ligand>
</feature>
<dbReference type="Pfam" id="PF02800">
    <property type="entry name" value="Gp_dh_C"/>
    <property type="match status" value="1"/>
</dbReference>
<dbReference type="CDD" id="cd18126">
    <property type="entry name" value="GAPDH_I_C"/>
    <property type="match status" value="1"/>
</dbReference>
<dbReference type="GO" id="GO:0050661">
    <property type="term" value="F:NADP binding"/>
    <property type="evidence" value="ECO:0007669"/>
    <property type="project" value="InterPro"/>
</dbReference>
<dbReference type="STRING" id="645134.A0A0L0HNL9"/>
<organism evidence="14 15">
    <name type="scientific">Spizellomyces punctatus (strain DAOM BR117)</name>
    <dbReference type="NCBI Taxonomy" id="645134"/>
    <lineage>
        <taxon>Eukaryota</taxon>
        <taxon>Fungi</taxon>
        <taxon>Fungi incertae sedis</taxon>
        <taxon>Chytridiomycota</taxon>
        <taxon>Chytridiomycota incertae sedis</taxon>
        <taxon>Chytridiomycetes</taxon>
        <taxon>Spizellomycetales</taxon>
        <taxon>Spizellomycetaceae</taxon>
        <taxon>Spizellomyces</taxon>
    </lineage>
</organism>
<dbReference type="EC" id="1.2.1.12" evidence="12"/>
<dbReference type="CDD" id="cd05214">
    <property type="entry name" value="GAPDH_I_N"/>
    <property type="match status" value="1"/>
</dbReference>
<keyword evidence="9 12" id="KW-0520">NAD</keyword>
<evidence type="ECO:0000313" key="14">
    <source>
        <dbReference type="EMBL" id="KND02638.1"/>
    </source>
</evidence>
<keyword evidence="9" id="KW-0547">Nucleotide-binding</keyword>
<evidence type="ECO:0000256" key="7">
    <source>
        <dbReference type="PIRSR" id="PIRSR000149-1"/>
    </source>
</evidence>
<evidence type="ECO:0000259" key="13">
    <source>
        <dbReference type="SMART" id="SM00846"/>
    </source>
</evidence>
<dbReference type="eggNOG" id="KOG0657">
    <property type="taxonomic scope" value="Eukaryota"/>
</dbReference>
<feature type="binding site" evidence="8">
    <location>
        <begin position="165"/>
        <end position="167"/>
    </location>
    <ligand>
        <name>D-glyceraldehyde 3-phosphate</name>
        <dbReference type="ChEBI" id="CHEBI:59776"/>
    </ligand>
</feature>
<dbReference type="GO" id="GO:0006096">
    <property type="term" value="P:glycolytic process"/>
    <property type="evidence" value="ECO:0007669"/>
    <property type="project" value="UniProtKB-UniPathway"/>
</dbReference>
<dbReference type="SMART" id="SM00846">
    <property type="entry name" value="Gp_dh_N"/>
    <property type="match status" value="1"/>
</dbReference>
<dbReference type="PANTHER" id="PTHR42955">
    <property type="entry name" value="GLYCERALDEHYDE-3-PHOSPHATE DEHYDROGENASE"/>
    <property type="match status" value="1"/>
</dbReference>
<comment type="catalytic activity">
    <reaction evidence="12">
        <text>D-glyceraldehyde 3-phosphate + phosphate + NAD(+) = (2R)-3-phospho-glyceroyl phosphate + NADH + H(+)</text>
        <dbReference type="Rhea" id="RHEA:10300"/>
        <dbReference type="ChEBI" id="CHEBI:15378"/>
        <dbReference type="ChEBI" id="CHEBI:43474"/>
        <dbReference type="ChEBI" id="CHEBI:57540"/>
        <dbReference type="ChEBI" id="CHEBI:57604"/>
        <dbReference type="ChEBI" id="CHEBI:57945"/>
        <dbReference type="ChEBI" id="CHEBI:59776"/>
        <dbReference type="EC" id="1.2.1.12"/>
    </reaction>
</comment>
<dbReference type="EMBL" id="KQ257452">
    <property type="protein sequence ID" value="KND02638.1"/>
    <property type="molecule type" value="Genomic_DNA"/>
</dbReference>
<dbReference type="GO" id="GO:0004365">
    <property type="term" value="F:glyceraldehyde-3-phosphate dehydrogenase (NAD+) (phosphorylating) activity"/>
    <property type="evidence" value="ECO:0007669"/>
    <property type="project" value="UniProtKB-UniRule"/>
</dbReference>
<dbReference type="OrthoDB" id="1152826at2759"/>
<dbReference type="FunFam" id="3.30.360.10:FF:000002">
    <property type="entry name" value="Glyceraldehyde-3-phosphate dehydrogenase"/>
    <property type="match status" value="1"/>
</dbReference>
<dbReference type="RefSeq" id="XP_016610677.1">
    <property type="nucleotide sequence ID" value="XM_016750041.1"/>
</dbReference>
<feature type="binding site" evidence="9">
    <location>
        <position position="133"/>
    </location>
    <ligand>
        <name>NAD(+)</name>
        <dbReference type="ChEBI" id="CHEBI:57540"/>
    </ligand>
</feature>
<evidence type="ECO:0000256" key="8">
    <source>
        <dbReference type="PIRSR" id="PIRSR000149-2"/>
    </source>
</evidence>
<dbReference type="InParanoid" id="A0A0L0HNL9"/>
<dbReference type="InterPro" id="IPR052978">
    <property type="entry name" value="GAP_dehydrogenase"/>
</dbReference>
<dbReference type="PROSITE" id="PS00071">
    <property type="entry name" value="GAPDH"/>
    <property type="match status" value="1"/>
</dbReference>
<evidence type="ECO:0000256" key="12">
    <source>
        <dbReference type="RuleBase" id="RU361160"/>
    </source>
</evidence>
<feature type="site" description="Activates thiol group during catalysis" evidence="10">
    <location>
        <position position="193"/>
    </location>
</feature>
<reference evidence="14 15" key="1">
    <citation type="submission" date="2009-08" db="EMBL/GenBank/DDBJ databases">
        <title>The Genome Sequence of Spizellomyces punctatus strain DAOM BR117.</title>
        <authorList>
            <consortium name="The Broad Institute Genome Sequencing Platform"/>
            <person name="Russ C."/>
            <person name="Cuomo C."/>
            <person name="Shea T."/>
            <person name="Young S.K."/>
            <person name="Zeng Q."/>
            <person name="Koehrsen M."/>
            <person name="Haas B."/>
            <person name="Borodovsky M."/>
            <person name="Guigo R."/>
            <person name="Alvarado L."/>
            <person name="Berlin A."/>
            <person name="Bochicchio J."/>
            <person name="Borenstein D."/>
            <person name="Chapman S."/>
            <person name="Chen Z."/>
            <person name="Engels R."/>
            <person name="Freedman E."/>
            <person name="Gellesch M."/>
            <person name="Goldberg J."/>
            <person name="Griggs A."/>
            <person name="Gujja S."/>
            <person name="Heiman D."/>
            <person name="Hepburn T."/>
            <person name="Howarth C."/>
            <person name="Jen D."/>
            <person name="Larson L."/>
            <person name="Lewis B."/>
            <person name="Mehta T."/>
            <person name="Park D."/>
            <person name="Pearson M."/>
            <person name="Roberts A."/>
            <person name="Saif S."/>
            <person name="Shenoy N."/>
            <person name="Sisk P."/>
            <person name="Stolte C."/>
            <person name="Sykes S."/>
            <person name="Thomson T."/>
            <person name="Walk T."/>
            <person name="White J."/>
            <person name="Yandava C."/>
            <person name="Burger G."/>
            <person name="Gray M.W."/>
            <person name="Holland P.W.H."/>
            <person name="King N."/>
            <person name="Lang F.B.F."/>
            <person name="Roger A.J."/>
            <person name="Ruiz-Trillo I."/>
            <person name="Lander E."/>
            <person name="Nusbaum C."/>
        </authorList>
    </citation>
    <scope>NUCLEOTIDE SEQUENCE [LARGE SCALE GENOMIC DNA]</scope>
    <source>
        <strain evidence="14 15">DAOM BR117</strain>
    </source>
</reference>
<dbReference type="InterPro" id="IPR054835">
    <property type="entry name" value="G3PDH_Arsen"/>
</dbReference>
<dbReference type="UniPathway" id="UPA00109">
    <property type="reaction ID" value="UER00184"/>
</dbReference>
<dbReference type="Gene3D" id="3.40.50.720">
    <property type="entry name" value="NAD(P)-binding Rossmann-like Domain"/>
    <property type="match status" value="1"/>
</dbReference>
<dbReference type="AlphaFoldDB" id="A0A0L0HNL9"/>
<keyword evidence="15" id="KW-1185">Reference proteome</keyword>
<comment type="pathway">
    <text evidence="2">Carbohydrate biosynthesis; Calvin cycle.</text>
</comment>
<dbReference type="Pfam" id="PF00044">
    <property type="entry name" value="Gp_dh_N"/>
    <property type="match status" value="1"/>
</dbReference>
<feature type="binding site" evidence="8">
    <location>
        <begin position="224"/>
        <end position="225"/>
    </location>
    <ligand>
        <name>D-glyceraldehyde 3-phosphate</name>
        <dbReference type="ChEBI" id="CHEBI:59776"/>
    </ligand>
</feature>
<dbReference type="InterPro" id="IPR020829">
    <property type="entry name" value="GlycerAld_3-P_DH_cat"/>
</dbReference>
<evidence type="ECO:0000256" key="2">
    <source>
        <dbReference type="ARBA" id="ARBA00005215"/>
    </source>
</evidence>
<dbReference type="PANTHER" id="PTHR42955:SF1">
    <property type="entry name" value="GLYCERALDEHYDE-3-PHOSPHATE DEHYDROGENASE"/>
    <property type="match status" value="1"/>
</dbReference>
<dbReference type="InterPro" id="IPR036291">
    <property type="entry name" value="NAD(P)-bd_dom_sf"/>
</dbReference>
<dbReference type="PIRSF" id="PIRSF000149">
    <property type="entry name" value="GAP_DH"/>
    <property type="match status" value="1"/>
</dbReference>
<feature type="binding site" evidence="8">
    <location>
        <position position="247"/>
    </location>
    <ligand>
        <name>D-glyceraldehyde 3-phosphate</name>
        <dbReference type="ChEBI" id="CHEBI:59776"/>
    </ligand>
</feature>